<evidence type="ECO:0000259" key="3">
    <source>
        <dbReference type="PROSITE" id="PS50157"/>
    </source>
</evidence>
<keyword evidence="1" id="KW-0862">Zinc</keyword>
<dbReference type="OrthoDB" id="8922241at2759"/>
<feature type="compositionally biased region" description="Acidic residues" evidence="2">
    <location>
        <begin position="183"/>
        <end position="207"/>
    </location>
</feature>
<name>K5WGT7_PHACS</name>
<accession>K5WGT7</accession>
<feature type="compositionally biased region" description="Basic and acidic residues" evidence="2">
    <location>
        <begin position="157"/>
        <end position="166"/>
    </location>
</feature>
<organism evidence="4 5">
    <name type="scientific">Phanerochaete carnosa (strain HHB-10118-sp)</name>
    <name type="common">White-rot fungus</name>
    <name type="synonym">Peniophora carnosa</name>
    <dbReference type="NCBI Taxonomy" id="650164"/>
    <lineage>
        <taxon>Eukaryota</taxon>
        <taxon>Fungi</taxon>
        <taxon>Dikarya</taxon>
        <taxon>Basidiomycota</taxon>
        <taxon>Agaricomycotina</taxon>
        <taxon>Agaricomycetes</taxon>
        <taxon>Polyporales</taxon>
        <taxon>Phanerochaetaceae</taxon>
        <taxon>Phanerochaete</taxon>
    </lineage>
</organism>
<dbReference type="Proteomes" id="UP000008370">
    <property type="component" value="Unassembled WGS sequence"/>
</dbReference>
<keyword evidence="5" id="KW-1185">Reference proteome</keyword>
<dbReference type="SMART" id="SM00355">
    <property type="entry name" value="ZnF_C2H2"/>
    <property type="match status" value="2"/>
</dbReference>
<dbReference type="HOGENOM" id="CLU_776365_0_0_1"/>
<feature type="compositionally biased region" description="Basic residues" evidence="2">
    <location>
        <begin position="210"/>
        <end position="221"/>
    </location>
</feature>
<feature type="compositionally biased region" description="Polar residues" evidence="2">
    <location>
        <begin position="138"/>
        <end position="149"/>
    </location>
</feature>
<dbReference type="AlphaFoldDB" id="K5WGT7"/>
<dbReference type="GeneID" id="18915630"/>
<dbReference type="EMBL" id="JH930470">
    <property type="protein sequence ID" value="EKM58545.1"/>
    <property type="molecule type" value="Genomic_DNA"/>
</dbReference>
<evidence type="ECO:0000313" key="5">
    <source>
        <dbReference type="Proteomes" id="UP000008370"/>
    </source>
</evidence>
<dbReference type="PROSITE" id="PS50157">
    <property type="entry name" value="ZINC_FINGER_C2H2_2"/>
    <property type="match status" value="1"/>
</dbReference>
<sequence length="357" mass="39832">MDVDGKLGEEVDQLALDEEPSVSMRHPSSDRKPDMDEDKTRDRVPELPRLHVSKSPSQPPETNGNMLHGPVQFLHVSHLRGQYATSHDDCRHHASSLTVAQPNSKPQPGHQSPLDLLASAAANKFNNLADTQKARATHSPQPTWTTRPSLSAPARVPQDHSDHDSHLSSTSTTTAHMRASLFGEEEEEEEEEEDEAPEYEAQSEDDQPLSRKRGAPLRRRVSGAQKGAIAQQYTFIESGTAPGPHRRKPQNKRHSRGGRIVCEFSSGNGVPKCGQRFTRQADMVRHRENIHGAHDGKYRCPVCAKSLSRADAVKRHVLHSDDANHIEFQKRYSKEIDGGGDWWQALAPLWRKSISKV</sequence>
<proteinExistence type="predicted"/>
<evidence type="ECO:0000313" key="4">
    <source>
        <dbReference type="EMBL" id="EKM58545.1"/>
    </source>
</evidence>
<dbReference type="KEGG" id="pco:PHACADRAFT_252962"/>
<gene>
    <name evidence="4" type="ORF">PHACADRAFT_252962</name>
</gene>
<feature type="compositionally biased region" description="Basic residues" evidence="2">
    <location>
        <begin position="244"/>
        <end position="257"/>
    </location>
</feature>
<evidence type="ECO:0000256" key="1">
    <source>
        <dbReference type="PROSITE-ProRule" id="PRU00042"/>
    </source>
</evidence>
<feature type="compositionally biased region" description="Polar residues" evidence="2">
    <location>
        <begin position="54"/>
        <end position="65"/>
    </location>
</feature>
<keyword evidence="1" id="KW-0479">Metal-binding</keyword>
<dbReference type="InterPro" id="IPR013087">
    <property type="entry name" value="Znf_C2H2_type"/>
</dbReference>
<evidence type="ECO:0000256" key="2">
    <source>
        <dbReference type="SAM" id="MobiDB-lite"/>
    </source>
</evidence>
<protein>
    <recommendedName>
        <fullName evidence="3">C2H2-type domain-containing protein</fullName>
    </recommendedName>
</protein>
<feature type="compositionally biased region" description="Basic and acidic residues" evidence="2">
    <location>
        <begin position="27"/>
        <end position="49"/>
    </location>
</feature>
<feature type="compositionally biased region" description="Acidic residues" evidence="2">
    <location>
        <begin position="10"/>
        <end position="20"/>
    </location>
</feature>
<feature type="region of interest" description="Disordered" evidence="2">
    <location>
        <begin position="1"/>
        <end position="257"/>
    </location>
</feature>
<dbReference type="InParanoid" id="K5WGT7"/>
<reference evidence="4 5" key="1">
    <citation type="journal article" date="2012" name="BMC Genomics">
        <title>Comparative genomics of the white-rot fungi, Phanerochaete carnosa and P. chrysosporium, to elucidate the genetic basis of the distinct wood types they colonize.</title>
        <authorList>
            <person name="Suzuki H."/>
            <person name="MacDonald J."/>
            <person name="Syed K."/>
            <person name="Salamov A."/>
            <person name="Hori C."/>
            <person name="Aerts A."/>
            <person name="Henrissat B."/>
            <person name="Wiebenga A."/>
            <person name="vanKuyk P.A."/>
            <person name="Barry K."/>
            <person name="Lindquist E."/>
            <person name="LaButti K."/>
            <person name="Lapidus A."/>
            <person name="Lucas S."/>
            <person name="Coutinho P."/>
            <person name="Gong Y."/>
            <person name="Samejima M."/>
            <person name="Mahadevan R."/>
            <person name="Abou-Zaid M."/>
            <person name="de Vries R.P."/>
            <person name="Igarashi K."/>
            <person name="Yadav J.S."/>
            <person name="Grigoriev I.V."/>
            <person name="Master E.R."/>
        </authorList>
    </citation>
    <scope>NUCLEOTIDE SEQUENCE [LARGE SCALE GENOMIC DNA]</scope>
    <source>
        <strain evidence="4 5">HHB-10118-sp</strain>
    </source>
</reference>
<feature type="domain" description="C2H2-type" evidence="3">
    <location>
        <begin position="260"/>
        <end position="296"/>
    </location>
</feature>
<keyword evidence="1" id="KW-0863">Zinc-finger</keyword>
<dbReference type="RefSeq" id="XP_007393854.1">
    <property type="nucleotide sequence ID" value="XM_007393792.1"/>
</dbReference>
<dbReference type="GO" id="GO:0008270">
    <property type="term" value="F:zinc ion binding"/>
    <property type="evidence" value="ECO:0007669"/>
    <property type="project" value="UniProtKB-KW"/>
</dbReference>
<dbReference type="Gene3D" id="3.30.160.60">
    <property type="entry name" value="Classic Zinc Finger"/>
    <property type="match status" value="1"/>
</dbReference>
<feature type="compositionally biased region" description="Polar residues" evidence="2">
    <location>
        <begin position="95"/>
        <end position="110"/>
    </location>
</feature>